<dbReference type="RefSeq" id="YP_009199198.1">
    <property type="nucleotide sequence ID" value="NC_028805.1"/>
</dbReference>
<evidence type="ECO:0000313" key="3">
    <source>
        <dbReference type="Proteomes" id="UP000208104"/>
    </source>
</evidence>
<proteinExistence type="predicted"/>
<dbReference type="InterPro" id="IPR004042">
    <property type="entry name" value="Intein_endonuc_central"/>
</dbReference>
<dbReference type="Pfam" id="PF14528">
    <property type="entry name" value="LAGLIDADG_3"/>
    <property type="match status" value="1"/>
</dbReference>
<accession>A0A0K2CND5</accession>
<dbReference type="KEGG" id="vg:26626085"/>
<feature type="domain" description="DOD-type homing endonuclease" evidence="1">
    <location>
        <begin position="124"/>
        <end position="252"/>
    </location>
</feature>
<sequence>MKVELTKELLTELYVNRALNFKEIAQETGWEHSWVRRKVISFGIPLRSKGHELTIEELDRLYNVEQKSTKEIAKLISRSQCYVMGKMKEFEIERRDSGTAQAMKIGIPFNENFFNEWSPEMAYVLGFIYADGNLSNNRFRIQIKDLDHIEKLADTLGMDRSYIFTRTDKKYGKESYGISASRRDVAARLIALGVTPNKSRSMTFPEIPKEYLRDFIRGYFDGDGTVGCYSKQLAVRFTLGAEKFAKRLAEILSDMLEHDVKIKFDKRGAGNYVVGFHSNRLAKKFYENIYYDNCLAMDRKQDVFVTHMPIPCSQ</sequence>
<dbReference type="Proteomes" id="UP000208104">
    <property type="component" value="Segment"/>
</dbReference>
<protein>
    <submittedName>
        <fullName evidence="2">Putative intein-containing protein</fullName>
    </submittedName>
</protein>
<dbReference type="InterPro" id="IPR027434">
    <property type="entry name" value="Homing_endonucl"/>
</dbReference>
<dbReference type="GO" id="GO:0004519">
    <property type="term" value="F:endonuclease activity"/>
    <property type="evidence" value="ECO:0007669"/>
    <property type="project" value="InterPro"/>
</dbReference>
<keyword evidence="3" id="KW-1185">Reference proteome</keyword>
<gene>
    <name evidence="2" type="ORF">JENST_137</name>
</gene>
<dbReference type="PROSITE" id="PS50819">
    <property type="entry name" value="INTEIN_ENDONUCLEASE"/>
    <property type="match status" value="1"/>
</dbReference>
<dbReference type="SUPFAM" id="SSF55608">
    <property type="entry name" value="Homing endonucleases"/>
    <property type="match status" value="2"/>
</dbReference>
<evidence type="ECO:0000259" key="1">
    <source>
        <dbReference type="PROSITE" id="PS50819"/>
    </source>
</evidence>
<dbReference type="Gene3D" id="3.10.28.10">
    <property type="entry name" value="Homing endonucleases"/>
    <property type="match status" value="1"/>
</dbReference>
<dbReference type="GeneID" id="26626085"/>
<organism evidence="2 3">
    <name type="scientific">Brevibacillus phage Jenst</name>
    <dbReference type="NCBI Taxonomy" id="1691954"/>
    <lineage>
        <taxon>Viruses</taxon>
        <taxon>Duplodnaviria</taxon>
        <taxon>Heunggongvirae</taxon>
        <taxon>Uroviricota</taxon>
        <taxon>Caudoviricetes</taxon>
        <taxon>Jenstvirus</taxon>
        <taxon>Jenstvirus jenst</taxon>
    </lineage>
</organism>
<dbReference type="EMBL" id="KT151955">
    <property type="protein sequence ID" value="ALA07266.1"/>
    <property type="molecule type" value="Genomic_DNA"/>
</dbReference>
<name>A0A0K2CND5_9CAUD</name>
<reference evidence="2 3" key="1">
    <citation type="journal article" date="2015" name="Genome Announc.">
        <title>Genome Sequences of Five Additional Brevibacillus laterosporus Bacteriophages.</title>
        <authorList>
            <person name="Merrill B.D."/>
            <person name="Berg J.A."/>
            <person name="Graves K.A."/>
            <person name="Ward A.T."/>
            <person name="Hilton J.A."/>
            <person name="Wake B.N."/>
            <person name="Grose J.H."/>
            <person name="Breakwell D.P."/>
            <person name="Burnett S.H."/>
        </authorList>
    </citation>
    <scope>NUCLEOTIDE SEQUENCE [LARGE SCALE GENOMIC DNA]</scope>
</reference>
<dbReference type="InterPro" id="IPR004860">
    <property type="entry name" value="LAGLIDADG_dom"/>
</dbReference>
<evidence type="ECO:0000313" key="2">
    <source>
        <dbReference type="EMBL" id="ALA07266.1"/>
    </source>
</evidence>
<dbReference type="OrthoDB" id="4910at10239"/>